<keyword evidence="3" id="KW-1185">Reference proteome</keyword>
<accession>A0AAD3SV52</accession>
<reference evidence="2" key="1">
    <citation type="submission" date="2023-05" db="EMBL/GenBank/DDBJ databases">
        <title>Nepenthes gracilis genome sequencing.</title>
        <authorList>
            <person name="Fukushima K."/>
        </authorList>
    </citation>
    <scope>NUCLEOTIDE SEQUENCE</scope>
    <source>
        <strain evidence="2">SING2019-196</strain>
    </source>
</reference>
<dbReference type="GO" id="GO:0045259">
    <property type="term" value="C:proton-transporting ATP synthase complex"/>
    <property type="evidence" value="ECO:0007669"/>
    <property type="project" value="InterPro"/>
</dbReference>
<protein>
    <submittedName>
        <fullName evidence="2">Uncharacterized protein</fullName>
    </submittedName>
</protein>
<name>A0AAD3SV52_NEPGR</name>
<evidence type="ECO:0000313" key="3">
    <source>
        <dbReference type="Proteomes" id="UP001279734"/>
    </source>
</evidence>
<evidence type="ECO:0000256" key="1">
    <source>
        <dbReference type="ARBA" id="ARBA00022781"/>
    </source>
</evidence>
<dbReference type="PANTHER" id="PTHR13822:SF7">
    <property type="entry name" value="ATP SYNTHASE SUBUNIT DELTA, MITOCHONDRIAL"/>
    <property type="match status" value="1"/>
</dbReference>
<keyword evidence="1" id="KW-0375">Hydrogen ion transport</keyword>
<organism evidence="2 3">
    <name type="scientific">Nepenthes gracilis</name>
    <name type="common">Slender pitcher plant</name>
    <dbReference type="NCBI Taxonomy" id="150966"/>
    <lineage>
        <taxon>Eukaryota</taxon>
        <taxon>Viridiplantae</taxon>
        <taxon>Streptophyta</taxon>
        <taxon>Embryophyta</taxon>
        <taxon>Tracheophyta</taxon>
        <taxon>Spermatophyta</taxon>
        <taxon>Magnoliopsida</taxon>
        <taxon>eudicotyledons</taxon>
        <taxon>Gunneridae</taxon>
        <taxon>Pentapetalae</taxon>
        <taxon>Caryophyllales</taxon>
        <taxon>Nepenthaceae</taxon>
        <taxon>Nepenthes</taxon>
    </lineage>
</organism>
<comment type="caution">
    <text evidence="2">The sequence shown here is derived from an EMBL/GenBank/DDBJ whole genome shotgun (WGS) entry which is preliminary data.</text>
</comment>
<dbReference type="EMBL" id="BSYO01000017">
    <property type="protein sequence ID" value="GMH17192.1"/>
    <property type="molecule type" value="Genomic_DNA"/>
</dbReference>
<dbReference type="GO" id="GO:0046933">
    <property type="term" value="F:proton-transporting ATP synthase activity, rotational mechanism"/>
    <property type="evidence" value="ECO:0007669"/>
    <property type="project" value="InterPro"/>
</dbReference>
<gene>
    <name evidence="2" type="ORF">Nepgr_019033</name>
</gene>
<dbReference type="Gene3D" id="2.60.15.10">
    <property type="entry name" value="F0F1 ATP synthase delta/epsilon subunit, N-terminal"/>
    <property type="match status" value="1"/>
</dbReference>
<proteinExistence type="predicted"/>
<keyword evidence="1" id="KW-0813">Transport</keyword>
<dbReference type="InterPro" id="IPR001469">
    <property type="entry name" value="ATP_synth_F1_dsu/esu"/>
</dbReference>
<dbReference type="PANTHER" id="PTHR13822">
    <property type="entry name" value="ATP SYNTHASE DELTA/EPSILON CHAIN"/>
    <property type="match status" value="1"/>
</dbReference>
<dbReference type="AlphaFoldDB" id="A0AAD3SV52"/>
<evidence type="ECO:0000313" key="2">
    <source>
        <dbReference type="EMBL" id="GMH17192.1"/>
    </source>
</evidence>
<dbReference type="InterPro" id="IPR036771">
    <property type="entry name" value="ATPsynth_dsu/esu_N"/>
</dbReference>
<dbReference type="SUPFAM" id="SSF51344">
    <property type="entry name" value="Epsilon subunit of F1F0-ATP synthase N-terminal domain"/>
    <property type="match status" value="1"/>
</dbReference>
<keyword evidence="1" id="KW-0406">Ion transport</keyword>
<dbReference type="Proteomes" id="UP001279734">
    <property type="component" value="Unassembled WGS sequence"/>
</dbReference>
<sequence length="118" mass="12748">MMAAGGVARTRPFFNDLPAALTADQMFVEAWRKVVPNIDPPKTPLPFIQTRPTVLSSIPSKHTNNFYLPCSSKLAGKEVNTVIEPVTSRQMAILPGHVGAIAELKPGVLTVHEGKDMA</sequence>